<dbReference type="InterPro" id="IPR041227">
    <property type="entry name" value="FluMu_N"/>
</dbReference>
<dbReference type="Gene3D" id="3.40.5.80">
    <property type="match status" value="1"/>
</dbReference>
<dbReference type="EMBL" id="MTSM01000001">
    <property type="protein sequence ID" value="OPX57068.1"/>
    <property type="molecule type" value="Genomic_DNA"/>
</dbReference>
<reference evidence="3 4" key="1">
    <citation type="submission" date="2017-01" db="EMBL/GenBank/DDBJ databases">
        <title>Genome Sequencing of a Marine Spirillum, Oceanospirillum multiglobuliferum ATCC 33336, from Japan.</title>
        <authorList>
            <person name="Carney J.G."/>
            <person name="Trachtenberg A.M."/>
            <person name="Rheaume B.A."/>
            <person name="Linnane J.D."/>
            <person name="Pitts N.L."/>
            <person name="Mykles D.L."/>
            <person name="Maclea K.S."/>
        </authorList>
    </citation>
    <scope>NUCLEOTIDE SEQUENCE [LARGE SCALE GENOMIC DNA]</scope>
    <source>
        <strain evidence="3 4">ATCC 33336</strain>
    </source>
</reference>
<protein>
    <recommendedName>
        <fullName evidence="2">Mu-like prophage FluMu N-terminal domain-containing protein</fullName>
    </recommendedName>
</protein>
<evidence type="ECO:0000313" key="4">
    <source>
        <dbReference type="Proteomes" id="UP000191418"/>
    </source>
</evidence>
<evidence type="ECO:0000313" key="3">
    <source>
        <dbReference type="EMBL" id="OPX57068.1"/>
    </source>
</evidence>
<comment type="caution">
    <text evidence="3">The sequence shown here is derived from an EMBL/GenBank/DDBJ whole genome shotgun (WGS) entry which is preliminary data.</text>
</comment>
<organism evidence="3 4">
    <name type="scientific">Oceanospirillum multiglobuliferum</name>
    <dbReference type="NCBI Taxonomy" id="64969"/>
    <lineage>
        <taxon>Bacteria</taxon>
        <taxon>Pseudomonadati</taxon>
        <taxon>Pseudomonadota</taxon>
        <taxon>Gammaproteobacteria</taxon>
        <taxon>Oceanospirillales</taxon>
        <taxon>Oceanospirillaceae</taxon>
        <taxon>Oceanospirillum</taxon>
    </lineage>
</organism>
<gene>
    <name evidence="3" type="ORF">BTE48_01160</name>
</gene>
<dbReference type="AlphaFoldDB" id="A0A1T4QZ26"/>
<sequence>MSEVQLFDSRIEITCSVPGFRRAGISHPGGPTEYKAGHFTLEQVKQMRSEPRLAVRVLDKAEAKQVPVSDSTDTSSEEPPQSSPEPETEGVLDDEKLAGDLMSGDELADLVAHISELDSKDAELWMTNGAPKTSAMPSGTSADERDAAWAAYQSLVAESAESQEAEE</sequence>
<feature type="region of interest" description="Disordered" evidence="1">
    <location>
        <begin position="125"/>
        <end position="147"/>
    </location>
</feature>
<evidence type="ECO:0000256" key="1">
    <source>
        <dbReference type="SAM" id="MobiDB-lite"/>
    </source>
</evidence>
<feature type="region of interest" description="Disordered" evidence="1">
    <location>
        <begin position="57"/>
        <end position="104"/>
    </location>
</feature>
<dbReference type="STRING" id="64969.SAMN02745127_02071"/>
<dbReference type="OrthoDB" id="6121619at2"/>
<evidence type="ECO:0000259" key="2">
    <source>
        <dbReference type="Pfam" id="PF17891"/>
    </source>
</evidence>
<proteinExistence type="predicted"/>
<accession>A0A1T4QZ26</accession>
<feature type="domain" description="Mu-like prophage FluMu N-terminal" evidence="2">
    <location>
        <begin position="17"/>
        <end position="59"/>
    </location>
</feature>
<dbReference type="Proteomes" id="UP000191418">
    <property type="component" value="Unassembled WGS sequence"/>
</dbReference>
<dbReference type="RefSeq" id="WP_078745653.1">
    <property type="nucleotide sequence ID" value="NZ_FUXG01000013.1"/>
</dbReference>
<keyword evidence="4" id="KW-1185">Reference proteome</keyword>
<dbReference type="Pfam" id="PF17891">
    <property type="entry name" value="FluMu_N"/>
    <property type="match status" value="1"/>
</dbReference>
<feature type="compositionally biased region" description="Low complexity" evidence="1">
    <location>
        <begin position="71"/>
        <end position="80"/>
    </location>
</feature>
<name>A0A1T4QZ26_9GAMM</name>
<dbReference type="SUPFAM" id="SSF160059">
    <property type="entry name" value="PriA/YqbF domain"/>
    <property type="match status" value="1"/>
</dbReference>